<feature type="domain" description="Carrier" evidence="4">
    <location>
        <begin position="402"/>
        <end position="481"/>
    </location>
</feature>
<dbReference type="SMART" id="SM00822">
    <property type="entry name" value="PKS_KR"/>
    <property type="match status" value="1"/>
</dbReference>
<protein>
    <submittedName>
        <fullName evidence="5">Beta-ketoacyl reductase</fullName>
    </submittedName>
</protein>
<dbReference type="SUPFAM" id="SSF51735">
    <property type="entry name" value="NAD(P)-binding Rossmann-fold domains"/>
    <property type="match status" value="2"/>
</dbReference>
<dbReference type="Pfam" id="PF00550">
    <property type="entry name" value="PP-binding"/>
    <property type="match status" value="1"/>
</dbReference>
<dbReference type="PANTHER" id="PTHR43775">
    <property type="entry name" value="FATTY ACID SYNTHASE"/>
    <property type="match status" value="1"/>
</dbReference>
<dbReference type="InterPro" id="IPR050091">
    <property type="entry name" value="PKS_NRPS_Biosynth_Enz"/>
</dbReference>
<proteinExistence type="predicted"/>
<evidence type="ECO:0000256" key="3">
    <source>
        <dbReference type="ARBA" id="ARBA00022679"/>
    </source>
</evidence>
<dbReference type="PROSITE" id="PS50075">
    <property type="entry name" value="CARRIER"/>
    <property type="match status" value="1"/>
</dbReference>
<dbReference type="PROSITE" id="PS00012">
    <property type="entry name" value="PHOSPHOPANTETHEINE"/>
    <property type="match status" value="1"/>
</dbReference>
<sequence>ADGDADAGGDPDRGSVPEAVLGTVTAYQALGDAGIGSPLWCVTRAAFAVGADDPPPRPGQTMIWGLGASLEAERPERPADMLDLTADAGPRELDRMAATVPQTSERRCAVRLEGGFVRRLVRASLTAAEAQITEGTVLITGGLGGLGGRLARRLARGGARRLLLLGRRGMDTPGADALCEELTGLGATVTVRACDAADRSALAEVIGEIPEEHPLTAVVHAAGVLGDAPAERLGPNELHPVLSAKAASAWNLHELTRDSPLAAFVLFSSVGAVLGSAGQANYAAASAFLDGLAAHRRACGLPATSIGWTVLQGSGMLGPEAERWFSARGAVPLAPDAAFEALGRAVATGEAHVVVGDIEWGPFTAPDGIAAPGPLLDEIPEAARKGAEESGRQLLELPADRAEAVGRLRGLVAEQVAAALGHEHGAAVPANRPLRELGLDSVTSVALRNRLGSACGVRLPVTLAFDHPSVAAIADYLYGELAPDTSADAAAELERLESLLASGGELRSALLERLRSTLWRWDRADPAASGADRAGDLSEATDDEMFAMLDNELGTAHDSQ</sequence>
<dbReference type="InterPro" id="IPR020806">
    <property type="entry name" value="PKS_PP-bd"/>
</dbReference>
<dbReference type="InterPro" id="IPR006162">
    <property type="entry name" value="Ppantetheine_attach_site"/>
</dbReference>
<dbReference type="Proteomes" id="UP001596956">
    <property type="component" value="Unassembled WGS sequence"/>
</dbReference>
<keyword evidence="1" id="KW-0596">Phosphopantetheine</keyword>
<dbReference type="SMART" id="SM00823">
    <property type="entry name" value="PKS_PP"/>
    <property type="match status" value="1"/>
</dbReference>
<evidence type="ECO:0000313" key="5">
    <source>
        <dbReference type="EMBL" id="MFD0802385.1"/>
    </source>
</evidence>
<keyword evidence="3" id="KW-0808">Transferase</keyword>
<name>A0ABW3BH57_9ACTN</name>
<evidence type="ECO:0000256" key="1">
    <source>
        <dbReference type="ARBA" id="ARBA00022450"/>
    </source>
</evidence>
<evidence type="ECO:0000256" key="2">
    <source>
        <dbReference type="ARBA" id="ARBA00022553"/>
    </source>
</evidence>
<dbReference type="SUPFAM" id="SSF47336">
    <property type="entry name" value="ACP-like"/>
    <property type="match status" value="1"/>
</dbReference>
<dbReference type="InterPro" id="IPR009081">
    <property type="entry name" value="PP-bd_ACP"/>
</dbReference>
<dbReference type="EMBL" id="JBHTHR010000460">
    <property type="protein sequence ID" value="MFD0802385.1"/>
    <property type="molecule type" value="Genomic_DNA"/>
</dbReference>
<evidence type="ECO:0000259" key="4">
    <source>
        <dbReference type="PROSITE" id="PS50075"/>
    </source>
</evidence>
<dbReference type="Pfam" id="PF08659">
    <property type="entry name" value="KR"/>
    <property type="match status" value="1"/>
</dbReference>
<dbReference type="InterPro" id="IPR036736">
    <property type="entry name" value="ACP-like_sf"/>
</dbReference>
<accession>A0ABW3BH57</accession>
<feature type="non-terminal residue" evidence="5">
    <location>
        <position position="1"/>
    </location>
</feature>
<dbReference type="Gene3D" id="3.40.50.720">
    <property type="entry name" value="NAD(P)-binding Rossmann-like Domain"/>
    <property type="match status" value="1"/>
</dbReference>
<keyword evidence="6" id="KW-1185">Reference proteome</keyword>
<evidence type="ECO:0000313" key="6">
    <source>
        <dbReference type="Proteomes" id="UP001596956"/>
    </source>
</evidence>
<dbReference type="PANTHER" id="PTHR43775:SF51">
    <property type="entry name" value="INACTIVE PHENOLPHTHIOCEROL SYNTHESIS POLYKETIDE SYNTHASE TYPE I PKS1-RELATED"/>
    <property type="match status" value="1"/>
</dbReference>
<dbReference type="Gene3D" id="1.10.1200.10">
    <property type="entry name" value="ACP-like"/>
    <property type="match status" value="1"/>
</dbReference>
<dbReference type="CDD" id="cd08952">
    <property type="entry name" value="KR_1_SDR_x"/>
    <property type="match status" value="1"/>
</dbReference>
<comment type="caution">
    <text evidence="5">The sequence shown here is derived from an EMBL/GenBank/DDBJ whole genome shotgun (WGS) entry which is preliminary data.</text>
</comment>
<dbReference type="InterPro" id="IPR036291">
    <property type="entry name" value="NAD(P)-bd_dom_sf"/>
</dbReference>
<gene>
    <name evidence="5" type="ORF">ACFQZU_13825</name>
</gene>
<dbReference type="SMART" id="SM01294">
    <property type="entry name" value="PKS_PP_betabranch"/>
    <property type="match status" value="1"/>
</dbReference>
<reference evidence="6" key="1">
    <citation type="journal article" date="2019" name="Int. J. Syst. Evol. Microbiol.">
        <title>The Global Catalogue of Microorganisms (GCM) 10K type strain sequencing project: providing services to taxonomists for standard genome sequencing and annotation.</title>
        <authorList>
            <consortium name="The Broad Institute Genomics Platform"/>
            <consortium name="The Broad Institute Genome Sequencing Center for Infectious Disease"/>
            <person name="Wu L."/>
            <person name="Ma J."/>
        </authorList>
    </citation>
    <scope>NUCLEOTIDE SEQUENCE [LARGE SCALE GENOMIC DNA]</scope>
    <source>
        <strain evidence="6">CCUG 63369</strain>
    </source>
</reference>
<dbReference type="InterPro" id="IPR013968">
    <property type="entry name" value="PKS_KR"/>
</dbReference>
<organism evidence="5 6">
    <name type="scientific">Streptomonospora algeriensis</name>
    <dbReference type="NCBI Taxonomy" id="995084"/>
    <lineage>
        <taxon>Bacteria</taxon>
        <taxon>Bacillati</taxon>
        <taxon>Actinomycetota</taxon>
        <taxon>Actinomycetes</taxon>
        <taxon>Streptosporangiales</taxon>
        <taxon>Nocardiopsidaceae</taxon>
        <taxon>Streptomonospora</taxon>
    </lineage>
</organism>
<keyword evidence="2" id="KW-0597">Phosphoprotein</keyword>
<dbReference type="InterPro" id="IPR057326">
    <property type="entry name" value="KR_dom"/>
</dbReference>